<name>A0A4Q4KJC3_9FLAO</name>
<dbReference type="PANTHER" id="PTHR44591">
    <property type="entry name" value="STRESS RESPONSE REGULATOR PROTEIN 1"/>
    <property type="match status" value="1"/>
</dbReference>
<dbReference type="EMBL" id="SETE01000004">
    <property type="protein sequence ID" value="RYM33371.1"/>
    <property type="molecule type" value="Genomic_DNA"/>
</dbReference>
<sequence>MLNSKKTCVLIDDDEDDQLIFQTVLNMHFPKYQLSAFSSFEKAEKFILSESKNIHSIFVDLNMPKYNGIDCLNFLRSQTEFQYKPIIIYSTSSNPDDVNRCLKNGATAFMTKPSRVNELVEELEVYLER</sequence>
<evidence type="ECO:0000256" key="2">
    <source>
        <dbReference type="PROSITE-ProRule" id="PRU00169"/>
    </source>
</evidence>
<keyword evidence="5" id="KW-1185">Reference proteome</keyword>
<accession>A0A4Q4KJC3</accession>
<evidence type="ECO:0000256" key="1">
    <source>
        <dbReference type="ARBA" id="ARBA00022553"/>
    </source>
</evidence>
<dbReference type="Pfam" id="PF00072">
    <property type="entry name" value="Response_reg"/>
    <property type="match status" value="1"/>
</dbReference>
<dbReference type="Proteomes" id="UP000293952">
    <property type="component" value="Unassembled WGS sequence"/>
</dbReference>
<reference evidence="4 5" key="1">
    <citation type="submission" date="2019-02" db="EMBL/GenBank/DDBJ databases">
        <title>Genome sequence of the sea-ice species Brumimicrobium glaciale.</title>
        <authorList>
            <person name="Bowman J.P."/>
        </authorList>
    </citation>
    <scope>NUCLEOTIDE SEQUENCE [LARGE SCALE GENOMIC DNA]</scope>
    <source>
        <strain evidence="4 5">IC156</strain>
    </source>
</reference>
<dbReference type="InterPro" id="IPR050595">
    <property type="entry name" value="Bact_response_regulator"/>
</dbReference>
<proteinExistence type="predicted"/>
<dbReference type="RefSeq" id="WP_130093831.1">
    <property type="nucleotide sequence ID" value="NZ_SETE01000004.1"/>
</dbReference>
<feature type="modified residue" description="4-aspartylphosphate" evidence="2">
    <location>
        <position position="60"/>
    </location>
</feature>
<dbReference type="Gene3D" id="3.40.50.2300">
    <property type="match status" value="1"/>
</dbReference>
<dbReference type="SMART" id="SM00448">
    <property type="entry name" value="REC"/>
    <property type="match status" value="1"/>
</dbReference>
<dbReference type="GO" id="GO:0000160">
    <property type="term" value="P:phosphorelay signal transduction system"/>
    <property type="evidence" value="ECO:0007669"/>
    <property type="project" value="InterPro"/>
</dbReference>
<evidence type="ECO:0000259" key="3">
    <source>
        <dbReference type="PROSITE" id="PS50110"/>
    </source>
</evidence>
<comment type="caution">
    <text evidence="4">The sequence shown here is derived from an EMBL/GenBank/DDBJ whole genome shotgun (WGS) entry which is preliminary data.</text>
</comment>
<dbReference type="InterPro" id="IPR001789">
    <property type="entry name" value="Sig_transdc_resp-reg_receiver"/>
</dbReference>
<dbReference type="PANTHER" id="PTHR44591:SF3">
    <property type="entry name" value="RESPONSE REGULATORY DOMAIN-CONTAINING PROTEIN"/>
    <property type="match status" value="1"/>
</dbReference>
<evidence type="ECO:0000313" key="5">
    <source>
        <dbReference type="Proteomes" id="UP000293952"/>
    </source>
</evidence>
<dbReference type="PROSITE" id="PS50110">
    <property type="entry name" value="RESPONSE_REGULATORY"/>
    <property type="match status" value="1"/>
</dbReference>
<dbReference type="InterPro" id="IPR011006">
    <property type="entry name" value="CheY-like_superfamily"/>
</dbReference>
<protein>
    <submittedName>
        <fullName evidence="4">Response regulator</fullName>
    </submittedName>
</protein>
<gene>
    <name evidence="4" type="ORF">ERX46_10545</name>
</gene>
<keyword evidence="1 2" id="KW-0597">Phosphoprotein</keyword>
<organism evidence="4 5">
    <name type="scientific">Brumimicrobium glaciale</name>
    <dbReference type="NCBI Taxonomy" id="200475"/>
    <lineage>
        <taxon>Bacteria</taxon>
        <taxon>Pseudomonadati</taxon>
        <taxon>Bacteroidota</taxon>
        <taxon>Flavobacteriia</taxon>
        <taxon>Flavobacteriales</taxon>
        <taxon>Crocinitomicaceae</taxon>
        <taxon>Brumimicrobium</taxon>
    </lineage>
</organism>
<dbReference type="AlphaFoldDB" id="A0A4Q4KJC3"/>
<dbReference type="OrthoDB" id="7631574at2"/>
<dbReference type="SUPFAM" id="SSF52172">
    <property type="entry name" value="CheY-like"/>
    <property type="match status" value="1"/>
</dbReference>
<evidence type="ECO:0000313" key="4">
    <source>
        <dbReference type="EMBL" id="RYM33371.1"/>
    </source>
</evidence>
<feature type="domain" description="Response regulatory" evidence="3">
    <location>
        <begin position="7"/>
        <end position="127"/>
    </location>
</feature>